<evidence type="ECO:0000313" key="6">
    <source>
        <dbReference type="EMBL" id="TWF37493.1"/>
    </source>
</evidence>
<dbReference type="AlphaFoldDB" id="A0A561PH90"/>
<dbReference type="GO" id="GO:0003677">
    <property type="term" value="F:DNA binding"/>
    <property type="evidence" value="ECO:0007669"/>
    <property type="project" value="InterPro"/>
</dbReference>
<dbReference type="Pfam" id="PF08281">
    <property type="entry name" value="Sigma70_r4_2"/>
    <property type="match status" value="1"/>
</dbReference>
<dbReference type="RefSeq" id="WP_186452572.1">
    <property type="nucleotide sequence ID" value="NZ_VIWO01000007.1"/>
</dbReference>
<dbReference type="InterPro" id="IPR013325">
    <property type="entry name" value="RNA_pol_sigma_r2"/>
</dbReference>
<evidence type="ECO:0000259" key="5">
    <source>
        <dbReference type="Pfam" id="PF08281"/>
    </source>
</evidence>
<dbReference type="InterPro" id="IPR013249">
    <property type="entry name" value="RNA_pol_sigma70_r4_t2"/>
</dbReference>
<dbReference type="SUPFAM" id="SSF88946">
    <property type="entry name" value="Sigma2 domain of RNA polymerase sigma factors"/>
    <property type="match status" value="1"/>
</dbReference>
<dbReference type="NCBIfam" id="TIGR02937">
    <property type="entry name" value="sigma70-ECF"/>
    <property type="match status" value="1"/>
</dbReference>
<dbReference type="GO" id="GO:0006352">
    <property type="term" value="P:DNA-templated transcription initiation"/>
    <property type="evidence" value="ECO:0007669"/>
    <property type="project" value="InterPro"/>
</dbReference>
<comment type="similarity">
    <text evidence="1">Belongs to the sigma-70 factor family. ECF subfamily.</text>
</comment>
<dbReference type="InterPro" id="IPR036388">
    <property type="entry name" value="WH-like_DNA-bd_sf"/>
</dbReference>
<keyword evidence="3" id="KW-0731">Sigma factor</keyword>
<gene>
    <name evidence="6" type="ORF">FHW36_107430</name>
</gene>
<dbReference type="CDD" id="cd06171">
    <property type="entry name" value="Sigma70_r4"/>
    <property type="match status" value="1"/>
</dbReference>
<dbReference type="Gene3D" id="1.10.1740.10">
    <property type="match status" value="1"/>
</dbReference>
<reference evidence="6 7" key="1">
    <citation type="submission" date="2019-06" db="EMBL/GenBank/DDBJ databases">
        <title>Sorghum-associated microbial communities from plants grown in Nebraska, USA.</title>
        <authorList>
            <person name="Schachtman D."/>
        </authorList>
    </citation>
    <scope>NUCLEOTIDE SEQUENCE [LARGE SCALE GENOMIC DNA]</scope>
    <source>
        <strain evidence="6 7">1209</strain>
    </source>
</reference>
<dbReference type="PANTHER" id="PTHR43133:SF46">
    <property type="entry name" value="RNA POLYMERASE SIGMA-70 FACTOR ECF SUBFAMILY"/>
    <property type="match status" value="1"/>
</dbReference>
<proteinExistence type="inferred from homology"/>
<sequence>MQQNNQDAVLLDLLKDGSAQAFTTVYHKYHHMLMVMACDMLKDVDKAEDLLQEFFMDFWHKKLFLKIDINYQNRDKASIMKNYLYASIRNRCLNKITREKKFISDIPDEPFLPNDPLESKEIYTQVNSALKKKVPPKSSAAFRLRHYEQKSHKEIAAEMNTSIQTVKNQIGTAVKILRGYFSPAHL</sequence>
<dbReference type="InterPro" id="IPR013324">
    <property type="entry name" value="RNA_pol_sigma_r3/r4-like"/>
</dbReference>
<dbReference type="Proteomes" id="UP000320811">
    <property type="component" value="Unassembled WGS sequence"/>
</dbReference>
<name>A0A561PH90_9BACT</name>
<keyword evidence="7" id="KW-1185">Reference proteome</keyword>
<comment type="caution">
    <text evidence="6">The sequence shown here is derived from an EMBL/GenBank/DDBJ whole genome shotgun (WGS) entry which is preliminary data.</text>
</comment>
<dbReference type="InterPro" id="IPR039425">
    <property type="entry name" value="RNA_pol_sigma-70-like"/>
</dbReference>
<dbReference type="Gene3D" id="1.10.10.10">
    <property type="entry name" value="Winged helix-like DNA-binding domain superfamily/Winged helix DNA-binding domain"/>
    <property type="match status" value="1"/>
</dbReference>
<keyword evidence="2" id="KW-0805">Transcription regulation</keyword>
<dbReference type="EMBL" id="VIWO01000007">
    <property type="protein sequence ID" value="TWF37493.1"/>
    <property type="molecule type" value="Genomic_DNA"/>
</dbReference>
<evidence type="ECO:0000256" key="1">
    <source>
        <dbReference type="ARBA" id="ARBA00010641"/>
    </source>
</evidence>
<evidence type="ECO:0000256" key="2">
    <source>
        <dbReference type="ARBA" id="ARBA00023015"/>
    </source>
</evidence>
<dbReference type="PANTHER" id="PTHR43133">
    <property type="entry name" value="RNA POLYMERASE ECF-TYPE SIGMA FACTO"/>
    <property type="match status" value="1"/>
</dbReference>
<evidence type="ECO:0000256" key="4">
    <source>
        <dbReference type="ARBA" id="ARBA00023163"/>
    </source>
</evidence>
<accession>A0A561PH90</accession>
<keyword evidence="4" id="KW-0804">Transcription</keyword>
<protein>
    <submittedName>
        <fullName evidence="6">RNA polymerase sigma-70 factor (ECF subfamily)</fullName>
    </submittedName>
</protein>
<evidence type="ECO:0000313" key="7">
    <source>
        <dbReference type="Proteomes" id="UP000320811"/>
    </source>
</evidence>
<feature type="domain" description="RNA polymerase sigma factor 70 region 4 type 2" evidence="5">
    <location>
        <begin position="133"/>
        <end position="175"/>
    </location>
</feature>
<dbReference type="SUPFAM" id="SSF88659">
    <property type="entry name" value="Sigma3 and sigma4 domains of RNA polymerase sigma factors"/>
    <property type="match status" value="1"/>
</dbReference>
<dbReference type="GO" id="GO:0016987">
    <property type="term" value="F:sigma factor activity"/>
    <property type="evidence" value="ECO:0007669"/>
    <property type="project" value="UniProtKB-KW"/>
</dbReference>
<dbReference type="InterPro" id="IPR014284">
    <property type="entry name" value="RNA_pol_sigma-70_dom"/>
</dbReference>
<organism evidence="6 7">
    <name type="scientific">Chitinophaga polysaccharea</name>
    <dbReference type="NCBI Taxonomy" id="1293035"/>
    <lineage>
        <taxon>Bacteria</taxon>
        <taxon>Pseudomonadati</taxon>
        <taxon>Bacteroidota</taxon>
        <taxon>Chitinophagia</taxon>
        <taxon>Chitinophagales</taxon>
        <taxon>Chitinophagaceae</taxon>
        <taxon>Chitinophaga</taxon>
    </lineage>
</organism>
<evidence type="ECO:0000256" key="3">
    <source>
        <dbReference type="ARBA" id="ARBA00023082"/>
    </source>
</evidence>